<dbReference type="PANTHER" id="PTHR44169:SF6">
    <property type="entry name" value="NADPH-DEPENDENT 1-ACYLDIHYDROXYACETONE PHOSPHATE REDUCTASE"/>
    <property type="match status" value="1"/>
</dbReference>
<dbReference type="InterPro" id="IPR036291">
    <property type="entry name" value="NAD(P)-bd_dom_sf"/>
</dbReference>
<organism evidence="4 5">
    <name type="scientific">Tetradesmus obliquus</name>
    <name type="common">Green alga</name>
    <name type="synonym">Acutodesmus obliquus</name>
    <dbReference type="NCBI Taxonomy" id="3088"/>
    <lineage>
        <taxon>Eukaryota</taxon>
        <taxon>Viridiplantae</taxon>
        <taxon>Chlorophyta</taxon>
        <taxon>core chlorophytes</taxon>
        <taxon>Chlorophyceae</taxon>
        <taxon>CS clade</taxon>
        <taxon>Sphaeropleales</taxon>
        <taxon>Scenedesmaceae</taxon>
        <taxon>Tetradesmus</taxon>
    </lineage>
</organism>
<dbReference type="PRINTS" id="PR00081">
    <property type="entry name" value="GDHRDH"/>
</dbReference>
<dbReference type="PANTHER" id="PTHR44169">
    <property type="entry name" value="NADPH-DEPENDENT 1-ACYLDIHYDROXYACETONE PHOSPHATE REDUCTASE"/>
    <property type="match status" value="1"/>
</dbReference>
<dbReference type="Pfam" id="PF00106">
    <property type="entry name" value="adh_short"/>
    <property type="match status" value="1"/>
</dbReference>
<reference evidence="4 5" key="1">
    <citation type="submission" date="2016-10" db="EMBL/GenBank/DDBJ databases">
        <authorList>
            <person name="Cai Z."/>
        </authorList>
    </citation>
    <scope>NUCLEOTIDE SEQUENCE [LARGE SCALE GENOMIC DNA]</scope>
</reference>
<dbReference type="InterPro" id="IPR002347">
    <property type="entry name" value="SDR_fam"/>
</dbReference>
<dbReference type="InterPro" id="IPR020904">
    <property type="entry name" value="Sc_DH/Rdtase_CS"/>
</dbReference>
<keyword evidence="2" id="KW-0560">Oxidoreductase</keyword>
<evidence type="ECO:0000313" key="5">
    <source>
        <dbReference type="Proteomes" id="UP000256970"/>
    </source>
</evidence>
<dbReference type="SUPFAM" id="SSF51735">
    <property type="entry name" value="NAD(P)-binding Rossmann-fold domains"/>
    <property type="match status" value="1"/>
</dbReference>
<evidence type="ECO:0000256" key="3">
    <source>
        <dbReference type="RuleBase" id="RU000363"/>
    </source>
</evidence>
<evidence type="ECO:0000256" key="2">
    <source>
        <dbReference type="ARBA" id="ARBA00023002"/>
    </source>
</evidence>
<protein>
    <submittedName>
        <fullName evidence="4">Uncharacterized protein</fullName>
    </submittedName>
</protein>
<accession>A0A383VSX7</accession>
<sequence length="253" mass="26722">MAGLKELGCTLVPLDITSSASVSSAVQRVLKAAGKVDVLVNNAGVSGRGALAEYDLEEARRQFDVNVFGTMAMVQAVVPSMVAQRSGTIINVGSALGLLTVPFASVYCASKKAVQSMTDSLRMELAGSGINVVYCAPGWVKTNIIDTMSATGANCLNAKGPWAPCAPFITGNLYKVEAQHAWTAEQFAEAFCAMALSPNPPRVWLNSIRDGWVAYLGSFLVPSFIMERVLQVKYNLGAHLFGGSRPGGISAKQ</sequence>
<gene>
    <name evidence="4" type="ORF">BQ4739_LOCUS8256</name>
</gene>
<dbReference type="STRING" id="3088.A0A383VSX7"/>
<dbReference type="PRINTS" id="PR00080">
    <property type="entry name" value="SDRFAMILY"/>
</dbReference>
<dbReference type="GO" id="GO:0016491">
    <property type="term" value="F:oxidoreductase activity"/>
    <property type="evidence" value="ECO:0007669"/>
    <property type="project" value="UniProtKB-KW"/>
</dbReference>
<dbReference type="PROSITE" id="PS00061">
    <property type="entry name" value="ADH_SHORT"/>
    <property type="match status" value="1"/>
</dbReference>
<dbReference type="AlphaFoldDB" id="A0A383VSX7"/>
<dbReference type="Gene3D" id="3.40.50.720">
    <property type="entry name" value="NAD(P)-binding Rossmann-like Domain"/>
    <property type="match status" value="1"/>
</dbReference>
<comment type="similarity">
    <text evidence="1 3">Belongs to the short-chain dehydrogenases/reductases (SDR) family.</text>
</comment>
<keyword evidence="5" id="KW-1185">Reference proteome</keyword>
<proteinExistence type="inferred from homology"/>
<name>A0A383VSX7_TETOB</name>
<evidence type="ECO:0000256" key="1">
    <source>
        <dbReference type="ARBA" id="ARBA00006484"/>
    </source>
</evidence>
<dbReference type="Proteomes" id="UP000256970">
    <property type="component" value="Unassembled WGS sequence"/>
</dbReference>
<evidence type="ECO:0000313" key="4">
    <source>
        <dbReference type="EMBL" id="SZX67919.1"/>
    </source>
</evidence>
<dbReference type="EMBL" id="FNXT01000821">
    <property type="protein sequence ID" value="SZX67919.1"/>
    <property type="molecule type" value="Genomic_DNA"/>
</dbReference>